<accession>A0A917Z9G8</accession>
<comment type="caution">
    <text evidence="2">The sequence shown here is derived from an EMBL/GenBank/DDBJ whole genome shotgun (WGS) entry which is preliminary data.</text>
</comment>
<reference evidence="2" key="1">
    <citation type="journal article" date="2014" name="Int. J. Syst. Evol. Microbiol.">
        <title>Complete genome sequence of Corynebacterium casei LMG S-19264T (=DSM 44701T), isolated from a smear-ripened cheese.</title>
        <authorList>
            <consortium name="US DOE Joint Genome Institute (JGI-PGF)"/>
            <person name="Walter F."/>
            <person name="Albersmeier A."/>
            <person name="Kalinowski J."/>
            <person name="Ruckert C."/>
        </authorList>
    </citation>
    <scope>NUCLEOTIDE SEQUENCE</scope>
    <source>
        <strain evidence="2">CGMCC 4.7368</strain>
    </source>
</reference>
<evidence type="ECO:0000313" key="3">
    <source>
        <dbReference type="Proteomes" id="UP000646523"/>
    </source>
</evidence>
<feature type="region of interest" description="Disordered" evidence="1">
    <location>
        <begin position="1"/>
        <end position="45"/>
    </location>
</feature>
<protein>
    <submittedName>
        <fullName evidence="2">Uncharacterized protein</fullName>
    </submittedName>
</protein>
<dbReference type="Proteomes" id="UP000646523">
    <property type="component" value="Unassembled WGS sequence"/>
</dbReference>
<dbReference type="EMBL" id="BMNH01000023">
    <property type="protein sequence ID" value="GGO77700.1"/>
    <property type="molecule type" value="Genomic_DNA"/>
</dbReference>
<proteinExistence type="predicted"/>
<name>A0A917Z9G8_9ACTN</name>
<dbReference type="AlphaFoldDB" id="A0A917Z9G8"/>
<evidence type="ECO:0000256" key="1">
    <source>
        <dbReference type="SAM" id="MobiDB-lite"/>
    </source>
</evidence>
<keyword evidence="3" id="KW-1185">Reference proteome</keyword>
<organism evidence="2 3">
    <name type="scientific">Nonomuraea cavernae</name>
    <dbReference type="NCBI Taxonomy" id="2045107"/>
    <lineage>
        <taxon>Bacteria</taxon>
        <taxon>Bacillati</taxon>
        <taxon>Actinomycetota</taxon>
        <taxon>Actinomycetes</taxon>
        <taxon>Streptosporangiales</taxon>
        <taxon>Streptosporangiaceae</taxon>
        <taxon>Nonomuraea</taxon>
    </lineage>
</organism>
<reference evidence="2" key="2">
    <citation type="submission" date="2020-09" db="EMBL/GenBank/DDBJ databases">
        <authorList>
            <person name="Sun Q."/>
            <person name="Zhou Y."/>
        </authorList>
    </citation>
    <scope>NUCLEOTIDE SEQUENCE</scope>
    <source>
        <strain evidence="2">CGMCC 4.7368</strain>
    </source>
</reference>
<gene>
    <name evidence="2" type="ORF">GCM10012289_57970</name>
</gene>
<evidence type="ECO:0000313" key="2">
    <source>
        <dbReference type="EMBL" id="GGO77700.1"/>
    </source>
</evidence>
<sequence>MGEPPGGADGRWCAGAPPDRRPPSCRGGSGRPSPGERMARVRSSSDTSLFFPSVAIDATSIHRPVKTRHQGFPTEKYAQLALGHSGNIDAFPVVTFVDDF</sequence>